<comment type="catalytic activity">
    <reaction evidence="5">
        <text>L-aspartate + L-glutamine + ATP + H2O = L-asparagine + L-glutamate + AMP + diphosphate + H(+)</text>
        <dbReference type="Rhea" id="RHEA:12228"/>
        <dbReference type="ChEBI" id="CHEBI:15377"/>
        <dbReference type="ChEBI" id="CHEBI:15378"/>
        <dbReference type="ChEBI" id="CHEBI:29985"/>
        <dbReference type="ChEBI" id="CHEBI:29991"/>
        <dbReference type="ChEBI" id="CHEBI:30616"/>
        <dbReference type="ChEBI" id="CHEBI:33019"/>
        <dbReference type="ChEBI" id="CHEBI:58048"/>
        <dbReference type="ChEBI" id="CHEBI:58359"/>
        <dbReference type="ChEBI" id="CHEBI:456215"/>
        <dbReference type="EC" id="6.3.5.4"/>
    </reaction>
</comment>
<comment type="similarity">
    <text evidence="2">Belongs to the asparagine synthetase family.</text>
</comment>
<reference evidence="7" key="1">
    <citation type="journal article" date="2014" name="Int. J. Syst. Evol. Microbiol.">
        <title>Complete genome sequence of Corynebacterium casei LMG S-19264T (=DSM 44701T), isolated from a smear-ripened cheese.</title>
        <authorList>
            <consortium name="US DOE Joint Genome Institute (JGI-PGF)"/>
            <person name="Walter F."/>
            <person name="Albersmeier A."/>
            <person name="Kalinowski J."/>
            <person name="Ruckert C."/>
        </authorList>
    </citation>
    <scope>NUCLEOTIDE SEQUENCE</scope>
    <source>
        <strain evidence="7">CGMCC 4.5737</strain>
    </source>
</reference>
<comment type="pathway">
    <text evidence="1">Amino-acid biosynthesis; L-asparagine biosynthesis; L-asparagine from L-aspartate (L-Gln route): step 1/1.</text>
</comment>
<dbReference type="GO" id="GO:0004066">
    <property type="term" value="F:asparagine synthase (glutamine-hydrolyzing) activity"/>
    <property type="evidence" value="ECO:0007669"/>
    <property type="project" value="UniProtKB-EC"/>
</dbReference>
<dbReference type="Gene3D" id="3.60.20.10">
    <property type="entry name" value="Glutamine Phosphoribosylpyrophosphate, subunit 1, domain 1"/>
    <property type="match status" value="1"/>
</dbReference>
<evidence type="ECO:0000256" key="3">
    <source>
        <dbReference type="ARBA" id="ARBA00012737"/>
    </source>
</evidence>
<evidence type="ECO:0000259" key="6">
    <source>
        <dbReference type="PROSITE" id="PS51278"/>
    </source>
</evidence>
<evidence type="ECO:0000256" key="1">
    <source>
        <dbReference type="ARBA" id="ARBA00005187"/>
    </source>
</evidence>
<reference evidence="7" key="2">
    <citation type="submission" date="2020-09" db="EMBL/GenBank/DDBJ databases">
        <authorList>
            <person name="Sun Q."/>
            <person name="Zhou Y."/>
        </authorList>
    </citation>
    <scope>NUCLEOTIDE SEQUENCE</scope>
    <source>
        <strain evidence="7">CGMCC 4.5737</strain>
    </source>
</reference>
<feature type="domain" description="Glutamine amidotransferase type-2" evidence="6">
    <location>
        <begin position="2"/>
        <end position="188"/>
    </location>
</feature>
<dbReference type="Pfam" id="PF13537">
    <property type="entry name" value="GATase_7"/>
    <property type="match status" value="1"/>
</dbReference>
<sequence length="188" mass="21033">MCGITGWVSFERDLGAHRDTLDAMVATMARRGPDATGGWTGRHAAVGHRRLLTIDPRGGAQPMVENTPTGSVALTYSGETYNFAELRAELRRRGHRFRTRSDTEVVLRGYLEWHEDVVHRLNGMYAFAVWDDRRSRLLMVRDRLGIKPLHYYPTSDGVLFGSEPKAILANPLVAPPLTWTECGRSSPG</sequence>
<dbReference type="InterPro" id="IPR051786">
    <property type="entry name" value="ASN_synthetase/amidase"/>
</dbReference>
<protein>
    <recommendedName>
        <fullName evidence="3">asparagine synthase (glutamine-hydrolyzing)</fullName>
        <ecNumber evidence="3">6.3.5.4</ecNumber>
    </recommendedName>
</protein>
<keyword evidence="4" id="KW-0028">Amino-acid biosynthesis</keyword>
<dbReference type="AlphaFoldDB" id="A0A8J3C734"/>
<dbReference type="EMBL" id="BMMK01000005">
    <property type="protein sequence ID" value="GGM46312.1"/>
    <property type="molecule type" value="Genomic_DNA"/>
</dbReference>
<dbReference type="InterPro" id="IPR029055">
    <property type="entry name" value="Ntn_hydrolases_N"/>
</dbReference>
<dbReference type="GO" id="GO:0006529">
    <property type="term" value="P:asparagine biosynthetic process"/>
    <property type="evidence" value="ECO:0007669"/>
    <property type="project" value="UniProtKB-KW"/>
</dbReference>
<evidence type="ECO:0000256" key="5">
    <source>
        <dbReference type="ARBA" id="ARBA00048741"/>
    </source>
</evidence>
<evidence type="ECO:0000313" key="8">
    <source>
        <dbReference type="Proteomes" id="UP000637578"/>
    </source>
</evidence>
<dbReference type="EC" id="6.3.5.4" evidence="3"/>
<evidence type="ECO:0000313" key="7">
    <source>
        <dbReference type="EMBL" id="GGM46312.1"/>
    </source>
</evidence>
<dbReference type="PANTHER" id="PTHR43284">
    <property type="entry name" value="ASPARAGINE SYNTHETASE (GLUTAMINE-HYDROLYZING)"/>
    <property type="match status" value="1"/>
</dbReference>
<name>A0A8J3C734_9PSEU</name>
<dbReference type="GO" id="GO:0005829">
    <property type="term" value="C:cytosol"/>
    <property type="evidence" value="ECO:0007669"/>
    <property type="project" value="TreeGrafter"/>
</dbReference>
<keyword evidence="8" id="KW-1185">Reference proteome</keyword>
<evidence type="ECO:0000256" key="4">
    <source>
        <dbReference type="ARBA" id="ARBA00022888"/>
    </source>
</evidence>
<keyword evidence="4" id="KW-0061">Asparagine biosynthesis</keyword>
<comment type="caution">
    <text evidence="7">The sequence shown here is derived from an EMBL/GenBank/DDBJ whole genome shotgun (WGS) entry which is preliminary data.</text>
</comment>
<dbReference type="PANTHER" id="PTHR43284:SF1">
    <property type="entry name" value="ASPARAGINE SYNTHETASE"/>
    <property type="match status" value="1"/>
</dbReference>
<dbReference type="RefSeq" id="WP_308424735.1">
    <property type="nucleotide sequence ID" value="NZ_BMMK01000005.1"/>
</dbReference>
<dbReference type="PROSITE" id="PS51278">
    <property type="entry name" value="GATASE_TYPE_2"/>
    <property type="match status" value="1"/>
</dbReference>
<evidence type="ECO:0000256" key="2">
    <source>
        <dbReference type="ARBA" id="ARBA00005752"/>
    </source>
</evidence>
<dbReference type="InterPro" id="IPR033738">
    <property type="entry name" value="AsnB_N"/>
</dbReference>
<dbReference type="SUPFAM" id="SSF56235">
    <property type="entry name" value="N-terminal nucleophile aminohydrolases (Ntn hydrolases)"/>
    <property type="match status" value="1"/>
</dbReference>
<dbReference type="CDD" id="cd00712">
    <property type="entry name" value="AsnB"/>
    <property type="match status" value="1"/>
</dbReference>
<dbReference type="InterPro" id="IPR017932">
    <property type="entry name" value="GATase_2_dom"/>
</dbReference>
<dbReference type="Proteomes" id="UP000637578">
    <property type="component" value="Unassembled WGS sequence"/>
</dbReference>
<accession>A0A8J3C734</accession>
<gene>
    <name evidence="7" type="ORF">GCM10012275_16690</name>
</gene>
<proteinExistence type="inferred from homology"/>
<organism evidence="7 8">
    <name type="scientific">Longimycelium tulufanense</name>
    <dbReference type="NCBI Taxonomy" id="907463"/>
    <lineage>
        <taxon>Bacteria</taxon>
        <taxon>Bacillati</taxon>
        <taxon>Actinomycetota</taxon>
        <taxon>Actinomycetes</taxon>
        <taxon>Pseudonocardiales</taxon>
        <taxon>Pseudonocardiaceae</taxon>
        <taxon>Longimycelium</taxon>
    </lineage>
</organism>